<protein>
    <submittedName>
        <fullName evidence="2">Uncharacterized protein</fullName>
    </submittedName>
</protein>
<organism evidence="2 3">
    <name type="scientific">Synchytrium endobioticum</name>
    <dbReference type="NCBI Taxonomy" id="286115"/>
    <lineage>
        <taxon>Eukaryota</taxon>
        <taxon>Fungi</taxon>
        <taxon>Fungi incertae sedis</taxon>
        <taxon>Chytridiomycota</taxon>
        <taxon>Chytridiomycota incertae sedis</taxon>
        <taxon>Chytridiomycetes</taxon>
        <taxon>Synchytriales</taxon>
        <taxon>Synchytriaceae</taxon>
        <taxon>Synchytrium</taxon>
    </lineage>
</organism>
<name>A0A507D8K6_9FUNG</name>
<sequence>MSAAHICSDQSTFACHFHPTSSERKKNFHPEKKQKARREGLRSSSTESIYSRKHADTIHPSLHTVVAIIPWRGNLCLAEHEHLFVHLTVVNHDDTWHFPVGTGKWYEPRPFHDLPFTVGAVDHLATLLIAQMVPEGAPLTLQSLKELPEDLSLDFLELYWECYETLWDFESIFSHFLSRKLGKYVIRFSWVLSNSGYCAEQVRQEVFQAILGTTDNQIKKCQEVSASCNMRMAMERARLGKMLEESEASEVSAVSSVTQAQICMHATVKSWCKDDSSIAPSEDAILKSLEGYIYLTNLHTLAAQKIRIIHSAVTRFLIQKQASMAGSWEEHDISILLEHSAQEKNLMSDFEKLEGEYLAEAQSCRDNLVFLWRKKIPEIETYIEKIEAELEDVAARGVYIDFADLSPELGTFFQLYPSDVPEELLELAKQAHLFCDLVYIPDDTVTDREYETASEGTWCSASDYAASPESDHDIRNDVAYADWNRASMTASNRGSRRRADITGSSSSSSHDRVGSRGSHRSSGDRRLPRGNH</sequence>
<feature type="region of interest" description="Disordered" evidence="1">
    <location>
        <begin position="21"/>
        <end position="48"/>
    </location>
</feature>
<gene>
    <name evidence="2" type="ORF">SeLEV6574_g02352</name>
</gene>
<dbReference type="Proteomes" id="UP000320475">
    <property type="component" value="Unassembled WGS sequence"/>
</dbReference>
<accession>A0A507D8K6</accession>
<dbReference type="AlphaFoldDB" id="A0A507D8K6"/>
<evidence type="ECO:0000256" key="1">
    <source>
        <dbReference type="SAM" id="MobiDB-lite"/>
    </source>
</evidence>
<proteinExistence type="predicted"/>
<dbReference type="VEuPathDB" id="FungiDB:SeMB42_g02992"/>
<evidence type="ECO:0000313" key="3">
    <source>
        <dbReference type="Proteomes" id="UP000320475"/>
    </source>
</evidence>
<comment type="caution">
    <text evidence="2">The sequence shown here is derived from an EMBL/GenBank/DDBJ whole genome shotgun (WGS) entry which is preliminary data.</text>
</comment>
<feature type="compositionally biased region" description="Basic and acidic residues" evidence="1">
    <location>
        <begin position="521"/>
        <end position="532"/>
    </location>
</feature>
<dbReference type="EMBL" id="QEAM01000064">
    <property type="protein sequence ID" value="TPX47939.1"/>
    <property type="molecule type" value="Genomic_DNA"/>
</dbReference>
<feature type="compositionally biased region" description="Basic and acidic residues" evidence="1">
    <location>
        <begin position="21"/>
        <end position="41"/>
    </location>
</feature>
<evidence type="ECO:0000313" key="2">
    <source>
        <dbReference type="EMBL" id="TPX47939.1"/>
    </source>
</evidence>
<reference evidence="2 3" key="1">
    <citation type="journal article" date="2019" name="Sci. Rep.">
        <title>Comparative genomics of chytrid fungi reveal insights into the obligate biotrophic and pathogenic lifestyle of Synchytrium endobioticum.</title>
        <authorList>
            <person name="van de Vossenberg B.T.L.H."/>
            <person name="Warris S."/>
            <person name="Nguyen H.D.T."/>
            <person name="van Gent-Pelzer M.P.E."/>
            <person name="Joly D.L."/>
            <person name="van de Geest H.C."/>
            <person name="Bonants P.J.M."/>
            <person name="Smith D.S."/>
            <person name="Levesque C.A."/>
            <person name="van der Lee T.A.J."/>
        </authorList>
    </citation>
    <scope>NUCLEOTIDE SEQUENCE [LARGE SCALE GENOMIC DNA]</scope>
    <source>
        <strain evidence="2 3">LEV6574</strain>
    </source>
</reference>
<feature type="region of interest" description="Disordered" evidence="1">
    <location>
        <begin position="491"/>
        <end position="532"/>
    </location>
</feature>